<evidence type="ECO:0000256" key="1">
    <source>
        <dbReference type="SAM" id="Phobius"/>
    </source>
</evidence>
<dbReference type="EMBL" id="FXTX01000012">
    <property type="protein sequence ID" value="SMP14180.1"/>
    <property type="molecule type" value="Genomic_DNA"/>
</dbReference>
<keyword evidence="3" id="KW-1185">Reference proteome</keyword>
<dbReference type="AlphaFoldDB" id="A0AA46AER5"/>
<name>A0AA46AER5_9AQUI</name>
<sequence length="107" mass="12568">MLKLNYPSTFKIRFSKRFLYILSSVIILFSNFITITHHHEDGKPHYDCPVCVLSINQQSNNPEELINDFKIYVEKPIYEYNYNSPILQLILNIPINPRAPPVSPLYI</sequence>
<keyword evidence="1" id="KW-0812">Transmembrane</keyword>
<protein>
    <submittedName>
        <fullName evidence="2">Uncharacterized protein</fullName>
    </submittedName>
</protein>
<organism evidence="2 3">
    <name type="scientific">Venenivibrio stagnispumantis</name>
    <dbReference type="NCBI Taxonomy" id="407998"/>
    <lineage>
        <taxon>Bacteria</taxon>
        <taxon>Pseudomonadati</taxon>
        <taxon>Aquificota</taxon>
        <taxon>Aquificia</taxon>
        <taxon>Aquificales</taxon>
        <taxon>Hydrogenothermaceae</taxon>
        <taxon>Venenivibrio</taxon>
    </lineage>
</organism>
<dbReference type="RefSeq" id="WP_265134619.1">
    <property type="nucleotide sequence ID" value="NZ_FXTX01000012.1"/>
</dbReference>
<accession>A0AA46AER5</accession>
<feature type="transmembrane region" description="Helical" evidence="1">
    <location>
        <begin position="18"/>
        <end position="35"/>
    </location>
</feature>
<gene>
    <name evidence="2" type="ORF">SAMN06264868_11222</name>
</gene>
<keyword evidence="1" id="KW-0472">Membrane</keyword>
<dbReference type="Proteomes" id="UP001157947">
    <property type="component" value="Unassembled WGS sequence"/>
</dbReference>
<comment type="caution">
    <text evidence="2">The sequence shown here is derived from an EMBL/GenBank/DDBJ whole genome shotgun (WGS) entry which is preliminary data.</text>
</comment>
<evidence type="ECO:0000313" key="2">
    <source>
        <dbReference type="EMBL" id="SMP14180.1"/>
    </source>
</evidence>
<proteinExistence type="predicted"/>
<reference evidence="2" key="1">
    <citation type="submission" date="2017-05" db="EMBL/GenBank/DDBJ databases">
        <authorList>
            <person name="Varghese N."/>
            <person name="Submissions S."/>
        </authorList>
    </citation>
    <scope>NUCLEOTIDE SEQUENCE</scope>
    <source>
        <strain evidence="2">DSM 18763</strain>
    </source>
</reference>
<evidence type="ECO:0000313" key="3">
    <source>
        <dbReference type="Proteomes" id="UP001157947"/>
    </source>
</evidence>
<keyword evidence="1" id="KW-1133">Transmembrane helix</keyword>